<protein>
    <submittedName>
        <fullName evidence="2">PepSY-associated TM region</fullName>
    </submittedName>
</protein>
<dbReference type="Pfam" id="PF03929">
    <property type="entry name" value="PepSY_TM"/>
    <property type="match status" value="1"/>
</dbReference>
<evidence type="ECO:0000313" key="2">
    <source>
        <dbReference type="EMBL" id="SFF14289.1"/>
    </source>
</evidence>
<dbReference type="RefSeq" id="WP_096325819.1">
    <property type="nucleotide sequence ID" value="NZ_FOMX01000031.1"/>
</dbReference>
<sequence length="160" mass="17105">MSTRRRLFKLHQAVGATLSAVFAVIALTGAILVFRGCMKTPPPSAPVIEQPLPLMELLARAQREAGDEVITDIGLATEPDEPWVFWVDDDDETVLYFAGDGALIERRRTAGGLTQLLFKLHTGEIVGLPGQAAALAAGLGMLALVVTGLGMIVSRRRSRG</sequence>
<dbReference type="InterPro" id="IPR005625">
    <property type="entry name" value="PepSY-ass_TM"/>
</dbReference>
<keyword evidence="1" id="KW-0472">Membrane</keyword>
<dbReference type="PANTHER" id="PTHR34219">
    <property type="entry name" value="IRON-REGULATED INNER MEMBRANE PROTEIN-RELATED"/>
    <property type="match status" value="1"/>
</dbReference>
<dbReference type="AlphaFoldDB" id="A0A1I2GAY3"/>
<feature type="transmembrane region" description="Helical" evidence="1">
    <location>
        <begin position="12"/>
        <end position="34"/>
    </location>
</feature>
<dbReference type="STRING" id="54.SAMN02745121_07149"/>
<evidence type="ECO:0000313" key="3">
    <source>
        <dbReference type="Proteomes" id="UP000199400"/>
    </source>
</evidence>
<evidence type="ECO:0000256" key="1">
    <source>
        <dbReference type="SAM" id="Phobius"/>
    </source>
</evidence>
<name>A0A1I2GAY3_9BACT</name>
<proteinExistence type="predicted"/>
<dbReference type="PANTHER" id="PTHR34219:SF5">
    <property type="entry name" value="BLR4505 PROTEIN"/>
    <property type="match status" value="1"/>
</dbReference>
<dbReference type="Proteomes" id="UP000199400">
    <property type="component" value="Unassembled WGS sequence"/>
</dbReference>
<keyword evidence="1" id="KW-1133">Transmembrane helix</keyword>
<gene>
    <name evidence="2" type="ORF">SAMN02745121_07149</name>
</gene>
<keyword evidence="1" id="KW-0812">Transmembrane</keyword>
<keyword evidence="3" id="KW-1185">Reference proteome</keyword>
<dbReference type="EMBL" id="FOMX01000031">
    <property type="protein sequence ID" value="SFF14289.1"/>
    <property type="molecule type" value="Genomic_DNA"/>
</dbReference>
<reference evidence="3" key="1">
    <citation type="submission" date="2016-10" db="EMBL/GenBank/DDBJ databases">
        <authorList>
            <person name="Varghese N."/>
            <person name="Submissions S."/>
        </authorList>
    </citation>
    <scope>NUCLEOTIDE SEQUENCE [LARGE SCALE GENOMIC DNA]</scope>
    <source>
        <strain evidence="3">ATCC 25963</strain>
    </source>
</reference>
<organism evidence="2 3">
    <name type="scientific">Nannocystis exedens</name>
    <dbReference type="NCBI Taxonomy" id="54"/>
    <lineage>
        <taxon>Bacteria</taxon>
        <taxon>Pseudomonadati</taxon>
        <taxon>Myxococcota</taxon>
        <taxon>Polyangia</taxon>
        <taxon>Nannocystales</taxon>
        <taxon>Nannocystaceae</taxon>
        <taxon>Nannocystis</taxon>
    </lineage>
</organism>
<accession>A0A1I2GAY3</accession>
<feature type="transmembrane region" description="Helical" evidence="1">
    <location>
        <begin position="132"/>
        <end position="153"/>
    </location>
</feature>